<dbReference type="EMBL" id="JANPWB010000015">
    <property type="protein sequence ID" value="KAJ1091677.1"/>
    <property type="molecule type" value="Genomic_DNA"/>
</dbReference>
<evidence type="ECO:0000313" key="1">
    <source>
        <dbReference type="EMBL" id="KAJ1091677.1"/>
    </source>
</evidence>
<sequence>MRWRGLAVMGVLPVQVHQLRLLQPEFKDLAEDSARSQALAVQCRLYDVGDKPGKLLVWLDRREKGMHWVVEIRDEKLGFTFQGSNSNETSSEECAEFLWDIALKILSGEERRELELDLTVEEVRSAVHD</sequence>
<comment type="caution">
    <text evidence="1">The sequence shown here is derived from an EMBL/GenBank/DDBJ whole genome shotgun (WGS) entry which is preliminary data.</text>
</comment>
<organism evidence="1 2">
    <name type="scientific">Pleurodeles waltl</name>
    <name type="common">Iberian ribbed newt</name>
    <dbReference type="NCBI Taxonomy" id="8319"/>
    <lineage>
        <taxon>Eukaryota</taxon>
        <taxon>Metazoa</taxon>
        <taxon>Chordata</taxon>
        <taxon>Craniata</taxon>
        <taxon>Vertebrata</taxon>
        <taxon>Euteleostomi</taxon>
        <taxon>Amphibia</taxon>
        <taxon>Batrachia</taxon>
        <taxon>Caudata</taxon>
        <taxon>Salamandroidea</taxon>
        <taxon>Salamandridae</taxon>
        <taxon>Pleurodelinae</taxon>
        <taxon>Pleurodeles</taxon>
    </lineage>
</organism>
<gene>
    <name evidence="1" type="ORF">NDU88_004794</name>
</gene>
<keyword evidence="2" id="KW-1185">Reference proteome</keyword>
<dbReference type="Proteomes" id="UP001066276">
    <property type="component" value="Chromosome 11"/>
</dbReference>
<name>A0AAV7LJE4_PLEWA</name>
<evidence type="ECO:0000313" key="2">
    <source>
        <dbReference type="Proteomes" id="UP001066276"/>
    </source>
</evidence>
<protein>
    <submittedName>
        <fullName evidence="1">Uncharacterized protein</fullName>
    </submittedName>
</protein>
<dbReference type="AlphaFoldDB" id="A0AAV7LJE4"/>
<accession>A0AAV7LJE4</accession>
<reference evidence="1" key="1">
    <citation type="journal article" date="2022" name="bioRxiv">
        <title>Sequencing and chromosome-scale assembly of the giantPleurodeles waltlgenome.</title>
        <authorList>
            <person name="Brown T."/>
            <person name="Elewa A."/>
            <person name="Iarovenko S."/>
            <person name="Subramanian E."/>
            <person name="Araus A.J."/>
            <person name="Petzold A."/>
            <person name="Susuki M."/>
            <person name="Suzuki K.-i.T."/>
            <person name="Hayashi T."/>
            <person name="Toyoda A."/>
            <person name="Oliveira C."/>
            <person name="Osipova E."/>
            <person name="Leigh N.D."/>
            <person name="Simon A."/>
            <person name="Yun M.H."/>
        </authorList>
    </citation>
    <scope>NUCLEOTIDE SEQUENCE</scope>
    <source>
        <strain evidence="1">20211129_DDA</strain>
        <tissue evidence="1">Liver</tissue>
    </source>
</reference>
<proteinExistence type="predicted"/>